<feature type="region of interest" description="Disordered" evidence="1">
    <location>
        <begin position="1"/>
        <end position="22"/>
    </location>
</feature>
<evidence type="ECO:0000313" key="2">
    <source>
        <dbReference type="EMBL" id="CAL1402068.1"/>
    </source>
</evidence>
<protein>
    <submittedName>
        <fullName evidence="2">Uncharacterized protein</fullName>
    </submittedName>
</protein>
<keyword evidence="3" id="KW-1185">Reference proteome</keyword>
<evidence type="ECO:0000313" key="3">
    <source>
        <dbReference type="Proteomes" id="UP001497516"/>
    </source>
</evidence>
<sequence>MPRFEIKKRLPQKTGKQPAQIPSGRVNKVVAAFEAGLSLVHEGRKGSDCVEKIPIDGAPRMRQLEEVGDTGLGLDEYDSNMPNPTFDSRKRSLEHLEGDMGVPPTPKKQFVEADEVSDQVEVASLEWPQPDK</sequence>
<evidence type="ECO:0000256" key="1">
    <source>
        <dbReference type="SAM" id="MobiDB-lite"/>
    </source>
</evidence>
<name>A0AAV2FWZ5_9ROSI</name>
<dbReference type="Proteomes" id="UP001497516">
    <property type="component" value="Chromosome 7"/>
</dbReference>
<reference evidence="2 3" key="1">
    <citation type="submission" date="2024-04" db="EMBL/GenBank/DDBJ databases">
        <authorList>
            <person name="Fracassetti M."/>
        </authorList>
    </citation>
    <scope>NUCLEOTIDE SEQUENCE [LARGE SCALE GENOMIC DNA]</scope>
</reference>
<dbReference type="AlphaFoldDB" id="A0AAV2FWZ5"/>
<dbReference type="EMBL" id="OZ034820">
    <property type="protein sequence ID" value="CAL1402068.1"/>
    <property type="molecule type" value="Genomic_DNA"/>
</dbReference>
<gene>
    <name evidence="2" type="ORF">LTRI10_LOCUS42097</name>
</gene>
<accession>A0AAV2FWZ5</accession>
<proteinExistence type="predicted"/>
<organism evidence="2 3">
    <name type="scientific">Linum trigynum</name>
    <dbReference type="NCBI Taxonomy" id="586398"/>
    <lineage>
        <taxon>Eukaryota</taxon>
        <taxon>Viridiplantae</taxon>
        <taxon>Streptophyta</taxon>
        <taxon>Embryophyta</taxon>
        <taxon>Tracheophyta</taxon>
        <taxon>Spermatophyta</taxon>
        <taxon>Magnoliopsida</taxon>
        <taxon>eudicotyledons</taxon>
        <taxon>Gunneridae</taxon>
        <taxon>Pentapetalae</taxon>
        <taxon>rosids</taxon>
        <taxon>fabids</taxon>
        <taxon>Malpighiales</taxon>
        <taxon>Linaceae</taxon>
        <taxon>Linum</taxon>
    </lineage>
</organism>